<feature type="binding site" evidence="5">
    <location>
        <position position="44"/>
    </location>
    <ligand>
        <name>ATP</name>
        <dbReference type="ChEBI" id="CHEBI:30616"/>
    </ligand>
</feature>
<dbReference type="InterPro" id="IPR017441">
    <property type="entry name" value="Protein_kinase_ATP_BS"/>
</dbReference>
<keyword evidence="1" id="KW-0808">Transferase</keyword>
<keyword evidence="2 5" id="KW-0547">Nucleotide-binding</keyword>
<dbReference type="Proteomes" id="UP000676079">
    <property type="component" value="Chromosome"/>
</dbReference>
<keyword evidence="7" id="KW-1133">Transmembrane helix</keyword>
<dbReference type="CDD" id="cd14014">
    <property type="entry name" value="STKc_PknB_like"/>
    <property type="match status" value="1"/>
</dbReference>
<dbReference type="EMBL" id="CP074133">
    <property type="protein sequence ID" value="QUX23440.1"/>
    <property type="molecule type" value="Genomic_DNA"/>
</dbReference>
<sequence>MIDPLLPDDPRTVGRYRLEGVLGGGGMGRVYLGRSPGGRTVAVKVVRPELAGDEGFRRRFAREVEAARRVGGFYTAQVVDADPAADPPWLVTAYVPGPSLSEAVHGGGPLPAAEVLSLAAGLAEGLAAVHEQGIVHRDLKPGNVIMGGDGPRLIDFGIARALDSGDGMTSTGIMGTPAFMAPEQIRGEVPGPATDVFALGCVLVFAATGRSPFRGGEIAALVYRIVHGEPDLSGVPDELVGLVADCLAKDPAARPSIASVLERAASAVPEAPAPAPDAVAARVPEQRAPEAAVTGGTRAPETVGTADHGAARAPEALGADRAPAAGNVAEPAPAEPVAAPAALLPPDWRRTYDSTRWEHLVTCVEVTVLLWLLVLVPAGLLSLLSLFFVSPDTLLGFYTNRWVVLTVAGSAVAFTLLSWWASGREALTLDPDGMTVVHWSGSSMGSAHAIPWNAVERVGLKRNGELEFRPVPGARMPEGLPGKEREDGSVSIPLFGLMSHTGTVAARRLAEAREGLRAAAGERYTDLTG</sequence>
<reference evidence="9 10" key="1">
    <citation type="submission" date="2021-05" db="EMBL/GenBank/DDBJ databases">
        <title>Direct Submission.</title>
        <authorList>
            <person name="Li K."/>
            <person name="Gao J."/>
        </authorList>
    </citation>
    <scope>NUCLEOTIDE SEQUENCE [LARGE SCALE GENOMIC DNA]</scope>
    <source>
        <strain evidence="9 10">Mg02</strain>
    </source>
</reference>
<dbReference type="PANTHER" id="PTHR43289:SF34">
    <property type="entry name" value="SERINE_THREONINE-PROTEIN KINASE YBDM-RELATED"/>
    <property type="match status" value="1"/>
</dbReference>
<keyword evidence="4 5" id="KW-0067">ATP-binding</keyword>
<dbReference type="Gene3D" id="3.30.200.20">
    <property type="entry name" value="Phosphorylase Kinase, domain 1"/>
    <property type="match status" value="1"/>
</dbReference>
<feature type="domain" description="Protein kinase" evidence="8">
    <location>
        <begin position="16"/>
        <end position="268"/>
    </location>
</feature>
<gene>
    <name evidence="9" type="ORF">KGD84_03400</name>
</gene>
<feature type="transmembrane region" description="Helical" evidence="7">
    <location>
        <begin position="368"/>
        <end position="390"/>
    </location>
</feature>
<evidence type="ECO:0000256" key="4">
    <source>
        <dbReference type="ARBA" id="ARBA00022840"/>
    </source>
</evidence>
<evidence type="ECO:0000256" key="3">
    <source>
        <dbReference type="ARBA" id="ARBA00022777"/>
    </source>
</evidence>
<evidence type="ECO:0000256" key="1">
    <source>
        <dbReference type="ARBA" id="ARBA00022679"/>
    </source>
</evidence>
<keyword evidence="9" id="KW-0723">Serine/threonine-protein kinase</keyword>
<keyword evidence="10" id="KW-1185">Reference proteome</keyword>
<dbReference type="InterPro" id="IPR011009">
    <property type="entry name" value="Kinase-like_dom_sf"/>
</dbReference>
<protein>
    <submittedName>
        <fullName evidence="9">Serine/threonine protein kinase</fullName>
    </submittedName>
</protein>
<evidence type="ECO:0000313" key="10">
    <source>
        <dbReference type="Proteomes" id="UP000676079"/>
    </source>
</evidence>
<dbReference type="InterPro" id="IPR000719">
    <property type="entry name" value="Prot_kinase_dom"/>
</dbReference>
<evidence type="ECO:0000256" key="2">
    <source>
        <dbReference type="ARBA" id="ARBA00022741"/>
    </source>
</evidence>
<name>A0ABX8BNZ3_9ACTN</name>
<feature type="transmembrane region" description="Helical" evidence="7">
    <location>
        <begin position="402"/>
        <end position="421"/>
    </location>
</feature>
<feature type="region of interest" description="Disordered" evidence="6">
    <location>
        <begin position="284"/>
        <end position="305"/>
    </location>
</feature>
<keyword evidence="3 9" id="KW-0418">Kinase</keyword>
<dbReference type="PROSITE" id="PS00108">
    <property type="entry name" value="PROTEIN_KINASE_ST"/>
    <property type="match status" value="1"/>
</dbReference>
<dbReference type="PROSITE" id="PS50011">
    <property type="entry name" value="PROTEIN_KINASE_DOM"/>
    <property type="match status" value="1"/>
</dbReference>
<proteinExistence type="predicted"/>
<keyword evidence="7" id="KW-0472">Membrane</keyword>
<dbReference type="PROSITE" id="PS00107">
    <property type="entry name" value="PROTEIN_KINASE_ATP"/>
    <property type="match status" value="1"/>
</dbReference>
<dbReference type="Pfam" id="PF00069">
    <property type="entry name" value="Pkinase"/>
    <property type="match status" value="1"/>
</dbReference>
<evidence type="ECO:0000256" key="6">
    <source>
        <dbReference type="SAM" id="MobiDB-lite"/>
    </source>
</evidence>
<evidence type="ECO:0000313" key="9">
    <source>
        <dbReference type="EMBL" id="QUX23440.1"/>
    </source>
</evidence>
<dbReference type="InterPro" id="IPR008271">
    <property type="entry name" value="Ser/Thr_kinase_AS"/>
</dbReference>
<evidence type="ECO:0000256" key="5">
    <source>
        <dbReference type="PROSITE-ProRule" id="PRU10141"/>
    </source>
</evidence>
<organism evidence="9 10">
    <name type="scientific">Nocardiopsis changdeensis</name>
    <dbReference type="NCBI Taxonomy" id="2831969"/>
    <lineage>
        <taxon>Bacteria</taxon>
        <taxon>Bacillati</taxon>
        <taxon>Actinomycetota</taxon>
        <taxon>Actinomycetes</taxon>
        <taxon>Streptosporangiales</taxon>
        <taxon>Nocardiopsidaceae</taxon>
        <taxon>Nocardiopsis</taxon>
    </lineage>
</organism>
<dbReference type="GO" id="GO:0004674">
    <property type="term" value="F:protein serine/threonine kinase activity"/>
    <property type="evidence" value="ECO:0007669"/>
    <property type="project" value="UniProtKB-KW"/>
</dbReference>
<evidence type="ECO:0000256" key="7">
    <source>
        <dbReference type="SAM" id="Phobius"/>
    </source>
</evidence>
<dbReference type="SUPFAM" id="SSF56112">
    <property type="entry name" value="Protein kinase-like (PK-like)"/>
    <property type="match status" value="1"/>
</dbReference>
<dbReference type="SMART" id="SM00220">
    <property type="entry name" value="S_TKc"/>
    <property type="match status" value="1"/>
</dbReference>
<keyword evidence="7" id="KW-0812">Transmembrane</keyword>
<dbReference type="Gene3D" id="1.10.510.10">
    <property type="entry name" value="Transferase(Phosphotransferase) domain 1"/>
    <property type="match status" value="1"/>
</dbReference>
<evidence type="ECO:0000259" key="8">
    <source>
        <dbReference type="PROSITE" id="PS50011"/>
    </source>
</evidence>
<dbReference type="PANTHER" id="PTHR43289">
    <property type="entry name" value="MITOGEN-ACTIVATED PROTEIN KINASE KINASE KINASE 20-RELATED"/>
    <property type="match status" value="1"/>
</dbReference>
<accession>A0ABX8BNZ3</accession>
<dbReference type="RefSeq" id="WP_220564662.1">
    <property type="nucleotide sequence ID" value="NZ_CP074133.1"/>
</dbReference>